<accession>A0AAN6TND2</accession>
<proteinExistence type="predicted"/>
<name>A0AAN6TND2_9PEZI</name>
<evidence type="ECO:0000313" key="2">
    <source>
        <dbReference type="Proteomes" id="UP001302812"/>
    </source>
</evidence>
<dbReference type="GeneID" id="89934032"/>
<organism evidence="1 2">
    <name type="scientific">Canariomyces notabilis</name>
    <dbReference type="NCBI Taxonomy" id="2074819"/>
    <lineage>
        <taxon>Eukaryota</taxon>
        <taxon>Fungi</taxon>
        <taxon>Dikarya</taxon>
        <taxon>Ascomycota</taxon>
        <taxon>Pezizomycotina</taxon>
        <taxon>Sordariomycetes</taxon>
        <taxon>Sordariomycetidae</taxon>
        <taxon>Sordariales</taxon>
        <taxon>Chaetomiaceae</taxon>
        <taxon>Canariomyces</taxon>
    </lineage>
</organism>
<reference evidence="1" key="2">
    <citation type="submission" date="2023-05" db="EMBL/GenBank/DDBJ databases">
        <authorList>
            <consortium name="Lawrence Berkeley National Laboratory"/>
            <person name="Steindorff A."/>
            <person name="Hensen N."/>
            <person name="Bonometti L."/>
            <person name="Westerberg I."/>
            <person name="Brannstrom I.O."/>
            <person name="Guillou S."/>
            <person name="Cros-Aarteil S."/>
            <person name="Calhoun S."/>
            <person name="Haridas S."/>
            <person name="Kuo A."/>
            <person name="Mondo S."/>
            <person name="Pangilinan J."/>
            <person name="Riley R."/>
            <person name="Labutti K."/>
            <person name="Andreopoulos B."/>
            <person name="Lipzen A."/>
            <person name="Chen C."/>
            <person name="Yanf M."/>
            <person name="Daum C."/>
            <person name="Ng V."/>
            <person name="Clum A."/>
            <person name="Ohm R."/>
            <person name="Martin F."/>
            <person name="Silar P."/>
            <person name="Natvig D."/>
            <person name="Lalanne C."/>
            <person name="Gautier V."/>
            <person name="Ament-Velasquez S.L."/>
            <person name="Kruys A."/>
            <person name="Hutchinson M.I."/>
            <person name="Powell A.J."/>
            <person name="Barry K."/>
            <person name="Miller A.N."/>
            <person name="Grigoriev I.V."/>
            <person name="Debuchy R."/>
            <person name="Gladieux P."/>
            <person name="Thoren M.H."/>
            <person name="Johannesson H."/>
        </authorList>
    </citation>
    <scope>NUCLEOTIDE SEQUENCE</scope>
    <source>
        <strain evidence="1">CBS 508.74</strain>
    </source>
</reference>
<protein>
    <submittedName>
        <fullName evidence="1">Uncharacterized protein</fullName>
    </submittedName>
</protein>
<comment type="caution">
    <text evidence="1">The sequence shown here is derived from an EMBL/GenBank/DDBJ whole genome shotgun (WGS) entry which is preliminary data.</text>
</comment>
<dbReference type="AlphaFoldDB" id="A0AAN6TND2"/>
<sequence length="161" mass="17139">MAVKHKSDYRLGFVSLLQPTCCSRTLASWFCYCMLACALPASISAVAGRASLHPTSGICRTYKHSFEKRNSGGVISHEIGELVGETLGWSGINASGSPTCLQQKGTLTTSRPINVSRCLDGKTGPVVALSRAGDLKCHCGPRRTSAPEVAVCTPQRQPFDP</sequence>
<gene>
    <name evidence="1" type="ORF">N656DRAFT_51218</name>
</gene>
<dbReference type="RefSeq" id="XP_064675198.1">
    <property type="nucleotide sequence ID" value="XM_064809908.1"/>
</dbReference>
<reference evidence="1" key="1">
    <citation type="journal article" date="2023" name="Mol. Phylogenet. Evol.">
        <title>Genome-scale phylogeny and comparative genomics of the fungal order Sordariales.</title>
        <authorList>
            <person name="Hensen N."/>
            <person name="Bonometti L."/>
            <person name="Westerberg I."/>
            <person name="Brannstrom I.O."/>
            <person name="Guillou S."/>
            <person name="Cros-Aarteil S."/>
            <person name="Calhoun S."/>
            <person name="Haridas S."/>
            <person name="Kuo A."/>
            <person name="Mondo S."/>
            <person name="Pangilinan J."/>
            <person name="Riley R."/>
            <person name="LaButti K."/>
            <person name="Andreopoulos B."/>
            <person name="Lipzen A."/>
            <person name="Chen C."/>
            <person name="Yan M."/>
            <person name="Daum C."/>
            <person name="Ng V."/>
            <person name="Clum A."/>
            <person name="Steindorff A."/>
            <person name="Ohm R.A."/>
            <person name="Martin F."/>
            <person name="Silar P."/>
            <person name="Natvig D.O."/>
            <person name="Lalanne C."/>
            <person name="Gautier V."/>
            <person name="Ament-Velasquez S.L."/>
            <person name="Kruys A."/>
            <person name="Hutchinson M.I."/>
            <person name="Powell A.J."/>
            <person name="Barry K."/>
            <person name="Miller A.N."/>
            <person name="Grigoriev I.V."/>
            <person name="Debuchy R."/>
            <person name="Gladieux P."/>
            <person name="Hiltunen Thoren M."/>
            <person name="Johannesson H."/>
        </authorList>
    </citation>
    <scope>NUCLEOTIDE SEQUENCE</scope>
    <source>
        <strain evidence="1">CBS 508.74</strain>
    </source>
</reference>
<dbReference type="Proteomes" id="UP001302812">
    <property type="component" value="Unassembled WGS sequence"/>
</dbReference>
<dbReference type="EMBL" id="MU853332">
    <property type="protein sequence ID" value="KAK4117628.1"/>
    <property type="molecule type" value="Genomic_DNA"/>
</dbReference>
<keyword evidence="2" id="KW-1185">Reference proteome</keyword>
<evidence type="ECO:0000313" key="1">
    <source>
        <dbReference type="EMBL" id="KAK4117628.1"/>
    </source>
</evidence>